<keyword evidence="16" id="KW-1185">Reference proteome</keyword>
<organism evidence="15 16">
    <name type="scientific">Litorilituus sediminis</name>
    <dbReference type="NCBI Taxonomy" id="718192"/>
    <lineage>
        <taxon>Bacteria</taxon>
        <taxon>Pseudomonadati</taxon>
        <taxon>Pseudomonadota</taxon>
        <taxon>Gammaproteobacteria</taxon>
        <taxon>Alteromonadales</taxon>
        <taxon>Colwelliaceae</taxon>
        <taxon>Litorilituus</taxon>
    </lineage>
</organism>
<dbReference type="InterPro" id="IPR011577">
    <property type="entry name" value="Cyt_b561_bac/Ni-Hgenase"/>
</dbReference>
<reference evidence="15 16" key="1">
    <citation type="submission" date="2018-12" db="EMBL/GenBank/DDBJ databases">
        <title>Complete genome of Litorilituus sediminis.</title>
        <authorList>
            <person name="Liu A."/>
            <person name="Rong J."/>
        </authorList>
    </citation>
    <scope>NUCLEOTIDE SEQUENCE [LARGE SCALE GENOMIC DNA]</scope>
    <source>
        <strain evidence="15 16">JCM 17549</strain>
    </source>
</reference>
<keyword evidence="5" id="KW-0349">Heme</keyword>
<keyword evidence="9 13" id="KW-1133">Transmembrane helix</keyword>
<evidence type="ECO:0000256" key="5">
    <source>
        <dbReference type="ARBA" id="ARBA00022617"/>
    </source>
</evidence>
<protein>
    <submittedName>
        <fullName evidence="15">Cytochrome b</fullName>
    </submittedName>
</protein>
<evidence type="ECO:0000256" key="9">
    <source>
        <dbReference type="ARBA" id="ARBA00022989"/>
    </source>
</evidence>
<keyword evidence="6 13" id="KW-0812">Transmembrane</keyword>
<keyword evidence="4" id="KW-1003">Cell membrane</keyword>
<accession>A0A4V0ZG47</accession>
<evidence type="ECO:0000256" key="13">
    <source>
        <dbReference type="SAM" id="Phobius"/>
    </source>
</evidence>
<keyword evidence="10" id="KW-0408">Iron</keyword>
<evidence type="ECO:0000313" key="16">
    <source>
        <dbReference type="Proteomes" id="UP000290244"/>
    </source>
</evidence>
<dbReference type="Pfam" id="PF01292">
    <property type="entry name" value="Ni_hydr_CYTB"/>
    <property type="match status" value="1"/>
</dbReference>
<comment type="similarity">
    <text evidence="12">Belongs to the cytochrome b561 family.</text>
</comment>
<comment type="cofactor">
    <cofactor evidence="1">
        <name>heme b</name>
        <dbReference type="ChEBI" id="CHEBI:60344"/>
    </cofactor>
</comment>
<dbReference type="PANTHER" id="PTHR30529:SF7">
    <property type="entry name" value="CYTOCHROME B561 BACTERIAL_NI-HYDROGENASE DOMAIN-CONTAINING PROTEIN"/>
    <property type="match status" value="1"/>
</dbReference>
<feature type="transmembrane region" description="Helical" evidence="13">
    <location>
        <begin position="76"/>
        <end position="94"/>
    </location>
</feature>
<evidence type="ECO:0000256" key="3">
    <source>
        <dbReference type="ARBA" id="ARBA00022448"/>
    </source>
</evidence>
<name>A0A4V0ZG47_9GAMM</name>
<dbReference type="InterPro" id="IPR052168">
    <property type="entry name" value="Cytochrome_b561_oxidase"/>
</dbReference>
<dbReference type="AlphaFoldDB" id="A0A4V0ZG47"/>
<dbReference type="GO" id="GO:0005886">
    <property type="term" value="C:plasma membrane"/>
    <property type="evidence" value="ECO:0007669"/>
    <property type="project" value="UniProtKB-SubCell"/>
</dbReference>
<evidence type="ECO:0000313" key="15">
    <source>
        <dbReference type="EMBL" id="QBG36040.1"/>
    </source>
</evidence>
<evidence type="ECO:0000259" key="14">
    <source>
        <dbReference type="Pfam" id="PF01292"/>
    </source>
</evidence>
<evidence type="ECO:0000256" key="2">
    <source>
        <dbReference type="ARBA" id="ARBA00004651"/>
    </source>
</evidence>
<dbReference type="SUPFAM" id="SSF81342">
    <property type="entry name" value="Transmembrane di-heme cytochromes"/>
    <property type="match status" value="1"/>
</dbReference>
<evidence type="ECO:0000256" key="12">
    <source>
        <dbReference type="ARBA" id="ARBA00037975"/>
    </source>
</evidence>
<evidence type="ECO:0000256" key="8">
    <source>
        <dbReference type="ARBA" id="ARBA00022982"/>
    </source>
</evidence>
<comment type="subcellular location">
    <subcellularLocation>
        <location evidence="2">Cell membrane</location>
        <topology evidence="2">Multi-pass membrane protein</topology>
    </subcellularLocation>
</comment>
<dbReference type="InterPro" id="IPR016174">
    <property type="entry name" value="Di-haem_cyt_TM"/>
</dbReference>
<dbReference type="OrthoDB" id="9793784at2"/>
<feature type="transmembrane region" description="Helical" evidence="13">
    <location>
        <begin position="9"/>
        <end position="28"/>
    </location>
</feature>
<feature type="transmembrane region" description="Helical" evidence="13">
    <location>
        <begin position="144"/>
        <end position="164"/>
    </location>
</feature>
<dbReference type="EMBL" id="CP034759">
    <property type="protein sequence ID" value="QBG36040.1"/>
    <property type="molecule type" value="Genomic_DNA"/>
</dbReference>
<proteinExistence type="inferred from homology"/>
<keyword evidence="7" id="KW-0479">Metal-binding</keyword>
<feature type="transmembrane region" description="Helical" evidence="13">
    <location>
        <begin position="34"/>
        <end position="56"/>
    </location>
</feature>
<gene>
    <name evidence="15" type="ORF">EMK97_10135</name>
</gene>
<dbReference type="GO" id="GO:0020037">
    <property type="term" value="F:heme binding"/>
    <property type="evidence" value="ECO:0007669"/>
    <property type="project" value="TreeGrafter"/>
</dbReference>
<dbReference type="GO" id="GO:0009055">
    <property type="term" value="F:electron transfer activity"/>
    <property type="evidence" value="ECO:0007669"/>
    <property type="project" value="InterPro"/>
</dbReference>
<keyword evidence="3" id="KW-0813">Transport</keyword>
<evidence type="ECO:0000256" key="4">
    <source>
        <dbReference type="ARBA" id="ARBA00022475"/>
    </source>
</evidence>
<evidence type="ECO:0000256" key="10">
    <source>
        <dbReference type="ARBA" id="ARBA00023004"/>
    </source>
</evidence>
<feature type="domain" description="Cytochrome b561 bacterial/Ni-hydrogenase" evidence="14">
    <location>
        <begin position="5"/>
        <end position="176"/>
    </location>
</feature>
<dbReference type="GO" id="GO:0046872">
    <property type="term" value="F:metal ion binding"/>
    <property type="evidence" value="ECO:0007669"/>
    <property type="project" value="UniProtKB-KW"/>
</dbReference>
<sequence>MELSKKTRYLHIIIAISMICLAGVGLYMSKTEAFALYPIHKSFGVIVFIFALYRVIVRIKEGWPAPVGVAAKFQLMIAKIVHWGLILMTVIYPLSGMMMSGAGGHGIYVFGIELLASNYDSVTGDAIALNPTIASLGHELHEGLVNVLILFVVVHIAGALKHHLIDKDETITRMFTFK</sequence>
<dbReference type="RefSeq" id="WP_130601804.1">
    <property type="nucleotide sequence ID" value="NZ_CP034759.1"/>
</dbReference>
<dbReference type="Proteomes" id="UP000290244">
    <property type="component" value="Chromosome"/>
</dbReference>
<dbReference type="KEGG" id="lsd:EMK97_10135"/>
<dbReference type="PANTHER" id="PTHR30529">
    <property type="entry name" value="CYTOCHROME B561"/>
    <property type="match status" value="1"/>
</dbReference>
<evidence type="ECO:0000256" key="1">
    <source>
        <dbReference type="ARBA" id="ARBA00001970"/>
    </source>
</evidence>
<evidence type="ECO:0000256" key="11">
    <source>
        <dbReference type="ARBA" id="ARBA00023136"/>
    </source>
</evidence>
<keyword evidence="11 13" id="KW-0472">Membrane</keyword>
<keyword evidence="8" id="KW-0249">Electron transport</keyword>
<evidence type="ECO:0000256" key="7">
    <source>
        <dbReference type="ARBA" id="ARBA00022723"/>
    </source>
</evidence>
<dbReference type="GO" id="GO:0022904">
    <property type="term" value="P:respiratory electron transport chain"/>
    <property type="evidence" value="ECO:0007669"/>
    <property type="project" value="InterPro"/>
</dbReference>
<evidence type="ECO:0000256" key="6">
    <source>
        <dbReference type="ARBA" id="ARBA00022692"/>
    </source>
</evidence>